<dbReference type="Proteomes" id="UP000663879">
    <property type="component" value="Unassembled WGS sequence"/>
</dbReference>
<keyword evidence="6" id="KW-1185">Reference proteome</keyword>
<evidence type="ECO:0000313" key="5">
    <source>
        <dbReference type="EMBL" id="CAF0729897.1"/>
    </source>
</evidence>
<evidence type="ECO:0000259" key="4">
    <source>
        <dbReference type="Pfam" id="PF03914"/>
    </source>
</evidence>
<protein>
    <recommendedName>
        <fullName evidence="4">CCAAT-binding factor domain-containing protein</fullName>
    </recommendedName>
</protein>
<feature type="transmembrane region" description="Helical" evidence="3">
    <location>
        <begin position="343"/>
        <end position="362"/>
    </location>
</feature>
<evidence type="ECO:0000256" key="1">
    <source>
        <dbReference type="ARBA" id="ARBA00007797"/>
    </source>
</evidence>
<evidence type="ECO:0000313" key="6">
    <source>
        <dbReference type="Proteomes" id="UP000663879"/>
    </source>
</evidence>
<accession>A0A813MZS9</accession>
<dbReference type="PANTHER" id="PTHR12455">
    <property type="entry name" value="NUCLEOLAR COMPLEX PROTEIN 4"/>
    <property type="match status" value="1"/>
</dbReference>
<dbReference type="GO" id="GO:0030692">
    <property type="term" value="C:Noc4p-Nop14p complex"/>
    <property type="evidence" value="ECO:0007669"/>
    <property type="project" value="TreeGrafter"/>
</dbReference>
<keyword evidence="3" id="KW-0472">Membrane</keyword>
<reference evidence="5" key="1">
    <citation type="submission" date="2021-02" db="EMBL/GenBank/DDBJ databases">
        <authorList>
            <person name="Nowell W R."/>
        </authorList>
    </citation>
    <scope>NUCLEOTIDE SEQUENCE</scope>
    <source>
        <strain evidence="5">Ploen Becks lab</strain>
    </source>
</reference>
<feature type="transmembrane region" description="Helical" evidence="3">
    <location>
        <begin position="391"/>
        <end position="410"/>
    </location>
</feature>
<evidence type="ECO:0000256" key="3">
    <source>
        <dbReference type="SAM" id="Phobius"/>
    </source>
</evidence>
<organism evidence="5 6">
    <name type="scientific">Brachionus calyciflorus</name>
    <dbReference type="NCBI Taxonomy" id="104777"/>
    <lineage>
        <taxon>Eukaryota</taxon>
        <taxon>Metazoa</taxon>
        <taxon>Spiralia</taxon>
        <taxon>Gnathifera</taxon>
        <taxon>Rotifera</taxon>
        <taxon>Eurotatoria</taxon>
        <taxon>Monogononta</taxon>
        <taxon>Pseudotrocha</taxon>
        <taxon>Ploima</taxon>
        <taxon>Brachionidae</taxon>
        <taxon>Brachionus</taxon>
    </lineage>
</organism>
<dbReference type="OrthoDB" id="10263185at2759"/>
<comment type="caution">
    <text evidence="5">The sequence shown here is derived from an EMBL/GenBank/DDBJ whole genome shotgun (WGS) entry which is preliminary data.</text>
</comment>
<dbReference type="GO" id="GO:0042254">
    <property type="term" value="P:ribosome biogenesis"/>
    <property type="evidence" value="ECO:0007669"/>
    <property type="project" value="InterPro"/>
</dbReference>
<sequence length="561" mass="65128">MSSNLSQKIDDLTNQIIKNKKHSNSIVDLLKYASDSKKIQVCVKSINSLCSIYGSYLKDGKFALFKNQSEFDMFEKNVKNLNSDEKYRLWMHQRLNDLKQLLLDYLKNDTTKSPKFASVKIASLNGLFELVKNETIYKKVDENEEKHHIPQDLIESLVDAVLKTEMEDKLLKRMKYYMSFNDLRYFVLKYLTVEFYKKNNITETILENILNLFSVTPGLVKEEKKKPIPKPSDDLDMDLDLNGIDGDSKKNDELKTESENSEESDDIKLFALKKQNLVANSKIIQQDAHRKLFNDCFVNFLKHQLSPNLYKKLLIKLPEKLIPKMTNPLMLADFLTNSYNSGGLISVLALNSLFILISSYNLEYPNFYQKVYQLLDSAIFNTKYKDRFFQLLDMFLLSTHLSSVLVGAFIKKLSRMTLTCPPADLKFLIMFIYNLLIRHPNCKILIHNKSKVEVLEDPFDVNCMDYNKCNALKSSLWEIQSLKKHYCAYVSKEVEKLTSLSQTIEFPLDDAFENNSYESLIEIELDSNKATANCAINYSICLHEKDKEFFDRNVSSLVRIN</sequence>
<dbReference type="GO" id="GO:0032040">
    <property type="term" value="C:small-subunit processome"/>
    <property type="evidence" value="ECO:0007669"/>
    <property type="project" value="TreeGrafter"/>
</dbReference>
<dbReference type="Pfam" id="PF03914">
    <property type="entry name" value="CBF"/>
    <property type="match status" value="1"/>
</dbReference>
<gene>
    <name evidence="5" type="ORF">OXX778_LOCUS2771</name>
</gene>
<dbReference type="AlphaFoldDB" id="A0A813MZS9"/>
<evidence type="ECO:0000256" key="2">
    <source>
        <dbReference type="SAM" id="MobiDB-lite"/>
    </source>
</evidence>
<dbReference type="InterPro" id="IPR027193">
    <property type="entry name" value="Noc4"/>
</dbReference>
<keyword evidence="3" id="KW-1133">Transmembrane helix</keyword>
<comment type="similarity">
    <text evidence="1">Belongs to the CBF/MAK21 family.</text>
</comment>
<dbReference type="EMBL" id="CAJNOC010000226">
    <property type="protein sequence ID" value="CAF0729897.1"/>
    <property type="molecule type" value="Genomic_DNA"/>
</dbReference>
<dbReference type="InterPro" id="IPR005612">
    <property type="entry name" value="CCAAT-binding_factor"/>
</dbReference>
<feature type="compositionally biased region" description="Basic and acidic residues" evidence="2">
    <location>
        <begin position="246"/>
        <end position="258"/>
    </location>
</feature>
<proteinExistence type="inferred from homology"/>
<dbReference type="PANTHER" id="PTHR12455:SF0">
    <property type="entry name" value="NUCLEOLAR COMPLEX PROTEIN 4 HOMOLOG"/>
    <property type="match status" value="1"/>
</dbReference>
<feature type="domain" description="CCAAT-binding factor" evidence="4">
    <location>
        <begin position="346"/>
        <end position="492"/>
    </location>
</feature>
<keyword evidence="3" id="KW-0812">Transmembrane</keyword>
<feature type="region of interest" description="Disordered" evidence="2">
    <location>
        <begin position="224"/>
        <end position="262"/>
    </location>
</feature>
<name>A0A813MZS9_9BILA</name>